<dbReference type="PANTHER" id="PTHR11161:SF4">
    <property type="entry name" value="DROP DEAD"/>
    <property type="match status" value="1"/>
</dbReference>
<dbReference type="PANTHER" id="PTHR11161">
    <property type="entry name" value="O-ACYLTRANSFERASE"/>
    <property type="match status" value="1"/>
</dbReference>
<keyword evidence="1" id="KW-0812">Transmembrane</keyword>
<keyword evidence="1" id="KW-0472">Membrane</keyword>
<proteinExistence type="predicted"/>
<feature type="transmembrane region" description="Helical" evidence="1">
    <location>
        <begin position="204"/>
        <end position="228"/>
    </location>
</feature>
<feature type="transmembrane region" description="Helical" evidence="1">
    <location>
        <begin position="70"/>
        <end position="89"/>
    </location>
</feature>
<keyword evidence="1" id="KW-1133">Transmembrane helix</keyword>
<feature type="non-terminal residue" evidence="2">
    <location>
        <position position="348"/>
    </location>
</feature>
<dbReference type="InterPro" id="IPR052728">
    <property type="entry name" value="O2_lipid_transport_reg"/>
</dbReference>
<organism evidence="2 3">
    <name type="scientific">Periplaneta americana</name>
    <name type="common">American cockroach</name>
    <name type="synonym">Blatta americana</name>
    <dbReference type="NCBI Taxonomy" id="6978"/>
    <lineage>
        <taxon>Eukaryota</taxon>
        <taxon>Metazoa</taxon>
        <taxon>Ecdysozoa</taxon>
        <taxon>Arthropoda</taxon>
        <taxon>Hexapoda</taxon>
        <taxon>Insecta</taxon>
        <taxon>Pterygota</taxon>
        <taxon>Neoptera</taxon>
        <taxon>Polyneoptera</taxon>
        <taxon>Dictyoptera</taxon>
        <taxon>Blattodea</taxon>
        <taxon>Blattoidea</taxon>
        <taxon>Blattidae</taxon>
        <taxon>Blattinae</taxon>
        <taxon>Periplaneta</taxon>
    </lineage>
</organism>
<comment type="caution">
    <text evidence="2">The sequence shown here is derived from an EMBL/GenBank/DDBJ whole genome shotgun (WGS) entry which is preliminary data.</text>
</comment>
<feature type="transmembrane region" description="Helical" evidence="1">
    <location>
        <begin position="172"/>
        <end position="192"/>
    </location>
</feature>
<keyword evidence="3" id="KW-1185">Reference proteome</keyword>
<dbReference type="Proteomes" id="UP001148838">
    <property type="component" value="Unassembled WGS sequence"/>
</dbReference>
<feature type="transmembrane region" description="Helical" evidence="1">
    <location>
        <begin position="96"/>
        <end position="114"/>
    </location>
</feature>
<accession>A0ABQ8TJG1</accession>
<evidence type="ECO:0000256" key="1">
    <source>
        <dbReference type="SAM" id="Phobius"/>
    </source>
</evidence>
<name>A0ABQ8TJG1_PERAM</name>
<gene>
    <name evidence="2" type="ORF">ANN_13392</name>
</gene>
<evidence type="ECO:0000313" key="2">
    <source>
        <dbReference type="EMBL" id="KAJ4446695.1"/>
    </source>
</evidence>
<evidence type="ECO:0008006" key="4">
    <source>
        <dbReference type="Google" id="ProtNLM"/>
    </source>
</evidence>
<feature type="transmembrane region" description="Helical" evidence="1">
    <location>
        <begin position="248"/>
        <end position="273"/>
    </location>
</feature>
<protein>
    <recommendedName>
        <fullName evidence="4">Nose resistant to fluoxetine protein 6</fullName>
    </recommendedName>
</protein>
<dbReference type="EMBL" id="JAJSOF020000009">
    <property type="protein sequence ID" value="KAJ4446695.1"/>
    <property type="molecule type" value="Genomic_DNA"/>
</dbReference>
<feature type="transmembrane region" description="Helical" evidence="1">
    <location>
        <begin position="318"/>
        <end position="338"/>
    </location>
</feature>
<sequence length="348" mass="40085">MGSGPLWNQVIKHHGDLCQNNMWKNFLYIHNYFGVEDMCLTHTHQLAMDMQLFVVSPVFIYLLWRSRRLGMIVIAAAAAASTLLRYYVIYSKRLTVIVYNGVSYVYQAAVFWLFNDAVSPTRLFSVDSEMVFADTMPKISHRVPDIRLTVGENLGRNPTRLSQVFASGNLTYILPTHRLTVYLMGVVVGYLMHRTTGRIVLRKTQVWLGWSAAIILALLSVFGLYRGAFPDYRYEPHEHALYGALAPIMWGGYISWTIYASWAGYGGVFGALLSWKWFRVFSRVTYSLYLVQFFVYFYNVGVRRTVQYYSPLQMFEVGEVLCILLASTALTLFVDLPFQEVKKVIWTH</sequence>
<evidence type="ECO:0000313" key="3">
    <source>
        <dbReference type="Proteomes" id="UP001148838"/>
    </source>
</evidence>
<reference evidence="2 3" key="1">
    <citation type="journal article" date="2022" name="Allergy">
        <title>Genome assembly and annotation of Periplaneta americana reveal a comprehensive cockroach allergen profile.</title>
        <authorList>
            <person name="Wang L."/>
            <person name="Xiong Q."/>
            <person name="Saelim N."/>
            <person name="Wang L."/>
            <person name="Nong W."/>
            <person name="Wan A.T."/>
            <person name="Shi M."/>
            <person name="Liu X."/>
            <person name="Cao Q."/>
            <person name="Hui J.H.L."/>
            <person name="Sookrung N."/>
            <person name="Leung T.F."/>
            <person name="Tungtrongchitr A."/>
            <person name="Tsui S.K.W."/>
        </authorList>
    </citation>
    <scope>NUCLEOTIDE SEQUENCE [LARGE SCALE GENOMIC DNA]</scope>
    <source>
        <strain evidence="2">PWHHKU_190912</strain>
    </source>
</reference>
<feature type="transmembrane region" description="Helical" evidence="1">
    <location>
        <begin position="280"/>
        <end position="298"/>
    </location>
</feature>